<name>A0A833H353_9LEPT</name>
<reference evidence="1 2" key="1">
    <citation type="submission" date="2019-10" db="EMBL/GenBank/DDBJ databases">
        <title>Extracellular Electron Transfer in a Candidatus Methanoperedens spp. Enrichment Culture.</title>
        <authorList>
            <person name="Berger S."/>
            <person name="Rangel Shaw D."/>
            <person name="Berben T."/>
            <person name="In 'T Zandt M."/>
            <person name="Frank J."/>
            <person name="Reimann J."/>
            <person name="Jetten M.S.M."/>
            <person name="Welte C.U."/>
        </authorList>
    </citation>
    <scope>NUCLEOTIDE SEQUENCE [LARGE SCALE GENOMIC DNA]</scope>
    <source>
        <strain evidence="1">SB12</strain>
    </source>
</reference>
<gene>
    <name evidence="1" type="ORF">F9K24_07015</name>
</gene>
<comment type="caution">
    <text evidence="1">The sequence shown here is derived from an EMBL/GenBank/DDBJ whole genome shotgun (WGS) entry which is preliminary data.</text>
</comment>
<dbReference type="EMBL" id="WBUI01000005">
    <property type="protein sequence ID" value="KAB2933589.1"/>
    <property type="molecule type" value="Genomic_DNA"/>
</dbReference>
<protein>
    <submittedName>
        <fullName evidence="1">Uncharacterized protein</fullName>
    </submittedName>
</protein>
<evidence type="ECO:0000313" key="2">
    <source>
        <dbReference type="Proteomes" id="UP000460298"/>
    </source>
</evidence>
<dbReference type="AlphaFoldDB" id="A0A833H353"/>
<organism evidence="1 2">
    <name type="scientific">Leptonema illini</name>
    <dbReference type="NCBI Taxonomy" id="183"/>
    <lineage>
        <taxon>Bacteria</taxon>
        <taxon>Pseudomonadati</taxon>
        <taxon>Spirochaetota</taxon>
        <taxon>Spirochaetia</taxon>
        <taxon>Leptospirales</taxon>
        <taxon>Leptospiraceae</taxon>
        <taxon>Leptonema</taxon>
    </lineage>
</organism>
<evidence type="ECO:0000313" key="1">
    <source>
        <dbReference type="EMBL" id="KAB2933589.1"/>
    </source>
</evidence>
<accession>A0A833H353</accession>
<proteinExistence type="predicted"/>
<sequence>MKRSRKIIKSLTLILAAIALTGVYFAYQAYLEFVNTDRLKATFAKTDIHFIYTDMTVERKAGIRYDCLTRNLACKQDADCTRLQKDDAYWFPLHYAMDDPKLLSSSTGYTAETYRTILSTQSDELDEGIFVSNRTLKKLLIKMLLIGQYDAVYPEITTAANRLYIPVITGRRDYFYDVIIVEPSGWIITIQTLFEFPDDAIDLALQIETDCPVEYTYSQRSDYERHQKELTLESLHKMEEMRKRSGKTD</sequence>
<dbReference type="Proteomes" id="UP000460298">
    <property type="component" value="Unassembled WGS sequence"/>
</dbReference>